<accession>A0A7C5U4K7</accession>
<evidence type="ECO:0000313" key="1">
    <source>
        <dbReference type="EMBL" id="HHR34120.1"/>
    </source>
</evidence>
<dbReference type="AlphaFoldDB" id="A0A7C5U4K7"/>
<comment type="caution">
    <text evidence="1">The sequence shown here is derived from an EMBL/GenBank/DDBJ whole genome shotgun (WGS) entry which is preliminary data.</text>
</comment>
<reference evidence="1" key="1">
    <citation type="journal article" date="2020" name="mSystems">
        <title>Genome- and Community-Level Interaction Insights into Carbon Utilization and Element Cycling Functions of Hydrothermarchaeota in Hydrothermal Sediment.</title>
        <authorList>
            <person name="Zhou Z."/>
            <person name="Liu Y."/>
            <person name="Xu W."/>
            <person name="Pan J."/>
            <person name="Luo Z.H."/>
            <person name="Li M."/>
        </authorList>
    </citation>
    <scope>NUCLEOTIDE SEQUENCE [LARGE SCALE GENOMIC DNA]</scope>
    <source>
        <strain evidence="1">SpSt-1088</strain>
    </source>
</reference>
<name>A0A7C5U4K7_9BACT</name>
<protein>
    <submittedName>
        <fullName evidence="1">Uncharacterized protein</fullName>
    </submittedName>
</protein>
<proteinExistence type="predicted"/>
<organism evidence="1">
    <name type="scientific">Fervidobacterium nodosum</name>
    <dbReference type="NCBI Taxonomy" id="2424"/>
    <lineage>
        <taxon>Bacteria</taxon>
        <taxon>Thermotogati</taxon>
        <taxon>Thermotogota</taxon>
        <taxon>Thermotogae</taxon>
        <taxon>Thermotogales</taxon>
        <taxon>Fervidobacteriaceae</taxon>
        <taxon>Fervidobacterium</taxon>
    </lineage>
</organism>
<gene>
    <name evidence="1" type="ORF">ENM46_04135</name>
</gene>
<dbReference type="EMBL" id="DRXW01000253">
    <property type="protein sequence ID" value="HHR34120.1"/>
    <property type="molecule type" value="Genomic_DNA"/>
</dbReference>
<sequence length="63" mass="7358">MTISELTLLAQQDYKHYSFEMMRIPVSGSFEETTRNIKGLNLFVLDANMKKNKEALYDFLSVH</sequence>